<dbReference type="InterPro" id="IPR011009">
    <property type="entry name" value="Kinase-like_dom_sf"/>
</dbReference>
<organism evidence="2 3">
    <name type="scientific">Ranatra chinensis</name>
    <dbReference type="NCBI Taxonomy" id="642074"/>
    <lineage>
        <taxon>Eukaryota</taxon>
        <taxon>Metazoa</taxon>
        <taxon>Ecdysozoa</taxon>
        <taxon>Arthropoda</taxon>
        <taxon>Hexapoda</taxon>
        <taxon>Insecta</taxon>
        <taxon>Pterygota</taxon>
        <taxon>Neoptera</taxon>
        <taxon>Paraneoptera</taxon>
        <taxon>Hemiptera</taxon>
        <taxon>Heteroptera</taxon>
        <taxon>Panheteroptera</taxon>
        <taxon>Nepomorpha</taxon>
        <taxon>Nepidae</taxon>
        <taxon>Ranatrinae</taxon>
        <taxon>Ranatra</taxon>
    </lineage>
</organism>
<gene>
    <name evidence="2" type="ORF">AAG570_005687</name>
</gene>
<dbReference type="InterPro" id="IPR015897">
    <property type="entry name" value="CHK_kinase-like"/>
</dbReference>
<dbReference type="SUPFAM" id="SSF56112">
    <property type="entry name" value="Protein kinase-like (PK-like)"/>
    <property type="match status" value="1"/>
</dbReference>
<evidence type="ECO:0000259" key="1">
    <source>
        <dbReference type="SMART" id="SM00587"/>
    </source>
</evidence>
<protein>
    <recommendedName>
        <fullName evidence="1">CHK kinase-like domain-containing protein</fullName>
    </recommendedName>
</protein>
<feature type="domain" description="CHK kinase-like" evidence="1">
    <location>
        <begin position="132"/>
        <end position="325"/>
    </location>
</feature>
<sequence length="413" mass="47150">MKVQDMTKEFLEETLKNGLDDMGVARIRDVELVPTENAGDGYMSQIFKMKIIGEAKSGKHIEIRLLIKSPFFEPTSDLKARADISTESGAFPREAKMYEELLPSMTKLMRSAGEKGELPWPNCWAIVNHEVFIMDDLKFKGYKMMDQSVGLDLEHSTAVIRRIAMFHALSRVISDRKLLDVKRFDERYVCTNNRVVSHIFKLICQAIGEEIMKNWEPKWQDLGNQLKHMAGNVVKLMEKETEFNEKHFNVLNHCDVRTNNLLFKYADNGKLEDVKMVDYQIVNYNSYILDICYFLQTSVDGRVLHDRLDDLVKAYCDSLTSTFAALGHRPAGLPTPDDVRTDLKDKSFYALILGIILTPITRAEPGVFVDIVNAPQGKSDPAIVSKTVQKRLKEVLEPFLGKKILNHQGKTEK</sequence>
<accession>A0ABD0XY55</accession>
<dbReference type="Pfam" id="PF02958">
    <property type="entry name" value="EcKL"/>
    <property type="match status" value="1"/>
</dbReference>
<proteinExistence type="predicted"/>
<evidence type="ECO:0000313" key="3">
    <source>
        <dbReference type="Proteomes" id="UP001558652"/>
    </source>
</evidence>
<dbReference type="EMBL" id="JBFDAA010000018">
    <property type="protein sequence ID" value="KAL1116192.1"/>
    <property type="molecule type" value="Genomic_DNA"/>
</dbReference>
<dbReference type="SMART" id="SM00587">
    <property type="entry name" value="CHK"/>
    <property type="match status" value="1"/>
</dbReference>
<reference evidence="2 3" key="1">
    <citation type="submission" date="2024-07" db="EMBL/GenBank/DDBJ databases">
        <title>Chromosome-level genome assembly of the water stick insect Ranatra chinensis (Heteroptera: Nepidae).</title>
        <authorList>
            <person name="Liu X."/>
        </authorList>
    </citation>
    <scope>NUCLEOTIDE SEQUENCE [LARGE SCALE GENOMIC DNA]</scope>
    <source>
        <strain evidence="2">Cailab_2021Rc</strain>
        <tissue evidence="2">Muscle</tissue>
    </source>
</reference>
<dbReference type="PANTHER" id="PTHR11012">
    <property type="entry name" value="PROTEIN KINASE-LIKE DOMAIN-CONTAINING"/>
    <property type="match status" value="1"/>
</dbReference>
<evidence type="ECO:0000313" key="2">
    <source>
        <dbReference type="EMBL" id="KAL1116192.1"/>
    </source>
</evidence>
<keyword evidence="3" id="KW-1185">Reference proteome</keyword>
<dbReference type="Gene3D" id="3.90.1200.10">
    <property type="match status" value="1"/>
</dbReference>
<comment type="caution">
    <text evidence="2">The sequence shown here is derived from an EMBL/GenBank/DDBJ whole genome shotgun (WGS) entry which is preliminary data.</text>
</comment>
<dbReference type="Proteomes" id="UP001558652">
    <property type="component" value="Unassembled WGS sequence"/>
</dbReference>
<name>A0ABD0XY55_9HEMI</name>
<dbReference type="InterPro" id="IPR004119">
    <property type="entry name" value="EcKL"/>
</dbReference>
<dbReference type="AlphaFoldDB" id="A0ABD0XY55"/>
<dbReference type="PANTHER" id="PTHR11012:SF56">
    <property type="entry name" value="CHK KINASE-LIKE DOMAIN-CONTAINING PROTEIN-RELATED"/>
    <property type="match status" value="1"/>
</dbReference>